<dbReference type="RefSeq" id="WP_105060002.1">
    <property type="nucleotide sequence ID" value="NZ_MSCJ01000001.1"/>
</dbReference>
<dbReference type="EMBL" id="MSCJ01000001">
    <property type="protein sequence ID" value="PQJ66659.1"/>
    <property type="molecule type" value="Genomic_DNA"/>
</dbReference>
<proteinExistence type="predicted"/>
<evidence type="ECO:0000313" key="1">
    <source>
        <dbReference type="EMBL" id="PQJ66659.1"/>
    </source>
</evidence>
<dbReference type="OrthoDB" id="5820313at2"/>
<gene>
    <name evidence="1" type="ORF">BTO08_04135</name>
</gene>
<organism evidence="1 2">
    <name type="scientific">Photobacterium angustum</name>
    <dbReference type="NCBI Taxonomy" id="661"/>
    <lineage>
        <taxon>Bacteria</taxon>
        <taxon>Pseudomonadati</taxon>
        <taxon>Pseudomonadota</taxon>
        <taxon>Gammaproteobacteria</taxon>
        <taxon>Vibrionales</taxon>
        <taxon>Vibrionaceae</taxon>
        <taxon>Photobacterium</taxon>
    </lineage>
</organism>
<evidence type="ECO:0000313" key="2">
    <source>
        <dbReference type="Proteomes" id="UP000238730"/>
    </source>
</evidence>
<sequence>MNICIDNNRHLRKFFHQHACYEEAIMCDLRERLPILLTLHNGKIKSVPHAFFSKLRVLEYKIIVKSDVAFRVAFTVKDKVLTVIFISEVLIKAHFCKLIAKTDLLD</sequence>
<name>A0A2S7VX26_PHOAN</name>
<reference evidence="1 2" key="1">
    <citation type="submission" date="2016-12" db="EMBL/GenBank/DDBJ databases">
        <title>Diversity of luminous bacteria.</title>
        <authorList>
            <person name="Yoshizawa S."/>
            <person name="Kogure K."/>
        </authorList>
    </citation>
    <scope>NUCLEOTIDE SEQUENCE [LARGE SCALE GENOMIC DNA]</scope>
    <source>
        <strain evidence="1 2">LC1-200</strain>
    </source>
</reference>
<comment type="caution">
    <text evidence="1">The sequence shown here is derived from an EMBL/GenBank/DDBJ whole genome shotgun (WGS) entry which is preliminary data.</text>
</comment>
<dbReference type="AlphaFoldDB" id="A0A2S7VX26"/>
<accession>A0A2S7VX26</accession>
<dbReference type="Proteomes" id="UP000238730">
    <property type="component" value="Unassembled WGS sequence"/>
</dbReference>
<protein>
    <submittedName>
        <fullName evidence="1">Uncharacterized protein</fullName>
    </submittedName>
</protein>